<protein>
    <submittedName>
        <fullName evidence="1">Uncharacterized protein</fullName>
    </submittedName>
</protein>
<name>B6SKS1_MAIZE</name>
<dbReference type="KEGG" id="zma:100274873"/>
<evidence type="ECO:0000313" key="1">
    <source>
        <dbReference type="EMBL" id="ACG25454.1"/>
    </source>
</evidence>
<reference evidence="1" key="1">
    <citation type="journal article" date="2009" name="Plant Mol. Biol.">
        <title>Insights into corn genes derived from large-scale cDNA sequencing.</title>
        <authorList>
            <person name="Alexandrov N.N."/>
            <person name="Brover V.V."/>
            <person name="Freidin S."/>
            <person name="Troukhan M.E."/>
            <person name="Tatarinova T.V."/>
            <person name="Zhang H."/>
            <person name="Swaller T.J."/>
            <person name="Lu Y.P."/>
            <person name="Bouck J."/>
            <person name="Flavell R.B."/>
            <person name="Feldmann K.A."/>
        </authorList>
    </citation>
    <scope>NUCLEOTIDE SEQUENCE</scope>
</reference>
<sequence>MEYFGETKNLITSSIWLVRCSCCNRCLYGNLTIFKDDDKKVVNRSIYFKNNRSWQRHHFKEQSSHKIFSLHLLTYFKETYYGKMHGRKNRYVQAHLHQKFICYPKMAYAQHKVPMFIKNSLMLSSLQITKNKIP</sequence>
<proteinExistence type="evidence at transcript level"/>
<accession>B6SKS1</accession>
<dbReference type="AlphaFoldDB" id="B6SKS1"/>
<dbReference type="GeneID" id="100274873"/>
<organism evidence="1">
    <name type="scientific">Zea mays</name>
    <name type="common">Maize</name>
    <dbReference type="NCBI Taxonomy" id="4577"/>
    <lineage>
        <taxon>Eukaryota</taxon>
        <taxon>Viridiplantae</taxon>
        <taxon>Streptophyta</taxon>
        <taxon>Embryophyta</taxon>
        <taxon>Tracheophyta</taxon>
        <taxon>Spermatophyta</taxon>
        <taxon>Magnoliopsida</taxon>
        <taxon>Liliopsida</taxon>
        <taxon>Poales</taxon>
        <taxon>Poaceae</taxon>
        <taxon>PACMAD clade</taxon>
        <taxon>Panicoideae</taxon>
        <taxon>Andropogonodae</taxon>
        <taxon>Andropogoneae</taxon>
        <taxon>Tripsacinae</taxon>
        <taxon>Zea</taxon>
    </lineage>
</organism>
<dbReference type="RefSeq" id="NP_001142605.1">
    <property type="nucleotide sequence ID" value="NM_001149133.1"/>
</dbReference>
<dbReference type="EMBL" id="EU953336">
    <property type="protein sequence ID" value="ACG25454.1"/>
    <property type="molecule type" value="mRNA"/>
</dbReference>